<dbReference type="InterPro" id="IPR046366">
    <property type="entry name" value="MPAB"/>
</dbReference>
<dbReference type="PANTHER" id="PTHR36124">
    <property type="match status" value="1"/>
</dbReference>
<name>A0A316ZDN5_9BASI</name>
<dbReference type="Proteomes" id="UP000245946">
    <property type="component" value="Unassembled WGS sequence"/>
</dbReference>
<dbReference type="Pfam" id="PF09995">
    <property type="entry name" value="MPAB_Lcp_cat"/>
    <property type="match status" value="1"/>
</dbReference>
<feature type="signal peptide" evidence="1">
    <location>
        <begin position="1"/>
        <end position="24"/>
    </location>
</feature>
<dbReference type="OrthoDB" id="545169at2759"/>
<feature type="domain" description="ER-bound oxygenase mpaB/mpaB'/Rubber oxygenase catalytic" evidence="2">
    <location>
        <begin position="158"/>
        <end position="313"/>
    </location>
</feature>
<evidence type="ECO:0000259" key="2">
    <source>
        <dbReference type="Pfam" id="PF09995"/>
    </source>
</evidence>
<proteinExistence type="predicted"/>
<evidence type="ECO:0000313" key="4">
    <source>
        <dbReference type="Proteomes" id="UP000245946"/>
    </source>
</evidence>
<dbReference type="PANTHER" id="PTHR36124:SF1">
    <property type="entry name" value="ER-BOUND OXYGENASE MPAB_MPAB'_RUBBER OXYGENASE CATALYTIC DOMAIN-CONTAINING PROTEIN"/>
    <property type="match status" value="1"/>
</dbReference>
<dbReference type="GO" id="GO:0016491">
    <property type="term" value="F:oxidoreductase activity"/>
    <property type="evidence" value="ECO:0007669"/>
    <property type="project" value="InterPro"/>
</dbReference>
<dbReference type="EMBL" id="KZ819287">
    <property type="protein sequence ID" value="PWN99639.1"/>
    <property type="molecule type" value="Genomic_DNA"/>
</dbReference>
<evidence type="ECO:0000313" key="3">
    <source>
        <dbReference type="EMBL" id="PWN99639.1"/>
    </source>
</evidence>
<dbReference type="STRING" id="58919.A0A316ZDN5"/>
<accession>A0A316ZDN5</accession>
<keyword evidence="1" id="KW-0732">Signal</keyword>
<sequence length="438" mass="49119">MSAFSPSTLALLALPLLLVAHVLHVRHQRHKLRRSIEALFLHRYALSAEDEARGLPRMTQAGLRGIRDAQYIWHTLASYEMPWVSLKSLEIAVFRTYGIPTISRILMRTGQLGAKEKSSRRFGLLVASFFTYPIPRLDLQDNDVARPGEEDYLIPDDPRSAIALARVNFLHRRANGIHGPKGAGISNDDLVYTLSTFVFQPVRFYKVMGYREATPLEEEALYAVFYHVGRCMGMHSIPATREAFAAWAEAYEVKHLICAESNVKLAERTVDVLLAHAPKALRPALSHVIACVMDERLRLAVGFAAPPTWLKTLMQGVFMTFGAVQRHLCLPRRHACGIAPYANENISGLQGIGMCPATGAMEGEGKTCPVGASEKGEAKARMHPHWAADAVSRQYMPPVPRYSLYWFYERFFVAEEQRWGAKKWAGKGYRLEECGPRG</sequence>
<dbReference type="AlphaFoldDB" id="A0A316ZDN5"/>
<dbReference type="RefSeq" id="XP_025599918.1">
    <property type="nucleotide sequence ID" value="XM_025741132.1"/>
</dbReference>
<evidence type="ECO:0000256" key="1">
    <source>
        <dbReference type="SAM" id="SignalP"/>
    </source>
</evidence>
<dbReference type="InterPro" id="IPR018713">
    <property type="entry name" value="MPAB/Lcp_cat_dom"/>
</dbReference>
<dbReference type="GeneID" id="37268676"/>
<protein>
    <recommendedName>
        <fullName evidence="2">ER-bound oxygenase mpaB/mpaB'/Rubber oxygenase catalytic domain-containing protein</fullName>
    </recommendedName>
</protein>
<feature type="chain" id="PRO_5016300606" description="ER-bound oxygenase mpaB/mpaB'/Rubber oxygenase catalytic domain-containing protein" evidence="1">
    <location>
        <begin position="25"/>
        <end position="438"/>
    </location>
</feature>
<keyword evidence="4" id="KW-1185">Reference proteome</keyword>
<reference evidence="3 4" key="1">
    <citation type="journal article" date="2018" name="Mol. Biol. Evol.">
        <title>Broad Genomic Sampling Reveals a Smut Pathogenic Ancestry of the Fungal Clade Ustilaginomycotina.</title>
        <authorList>
            <person name="Kijpornyongpan T."/>
            <person name="Mondo S.J."/>
            <person name="Barry K."/>
            <person name="Sandor L."/>
            <person name="Lee J."/>
            <person name="Lipzen A."/>
            <person name="Pangilinan J."/>
            <person name="LaButti K."/>
            <person name="Hainaut M."/>
            <person name="Henrissat B."/>
            <person name="Grigoriev I.V."/>
            <person name="Spatafora J.W."/>
            <person name="Aime M.C."/>
        </authorList>
    </citation>
    <scope>NUCLEOTIDE SEQUENCE [LARGE SCALE GENOMIC DNA]</scope>
    <source>
        <strain evidence="3 4">MCA 4186</strain>
    </source>
</reference>
<organism evidence="3 4">
    <name type="scientific">Tilletiopsis washingtonensis</name>
    <dbReference type="NCBI Taxonomy" id="58919"/>
    <lineage>
        <taxon>Eukaryota</taxon>
        <taxon>Fungi</taxon>
        <taxon>Dikarya</taxon>
        <taxon>Basidiomycota</taxon>
        <taxon>Ustilaginomycotina</taxon>
        <taxon>Exobasidiomycetes</taxon>
        <taxon>Entylomatales</taxon>
        <taxon>Entylomatales incertae sedis</taxon>
        <taxon>Tilletiopsis</taxon>
    </lineage>
</organism>
<gene>
    <name evidence="3" type="ORF">FA09DRAFT_324725</name>
</gene>